<dbReference type="OrthoDB" id="6169313at2"/>
<name>A0A219B7N0_9SPHN</name>
<comment type="similarity">
    <text evidence="5 6">Belongs to the autoinducer synthase family.</text>
</comment>
<dbReference type="GO" id="GO:0009372">
    <property type="term" value="P:quorum sensing"/>
    <property type="evidence" value="ECO:0007669"/>
    <property type="project" value="UniProtKB-UniRule"/>
</dbReference>
<evidence type="ECO:0000256" key="4">
    <source>
        <dbReference type="ARBA" id="ARBA00022929"/>
    </source>
</evidence>
<evidence type="ECO:0000256" key="1">
    <source>
        <dbReference type="ARBA" id="ARBA00022654"/>
    </source>
</evidence>
<evidence type="ECO:0000313" key="8">
    <source>
        <dbReference type="Proteomes" id="UP000198462"/>
    </source>
</evidence>
<keyword evidence="3 6" id="KW-0949">S-adenosyl-L-methionine</keyword>
<evidence type="ECO:0000313" key="7">
    <source>
        <dbReference type="EMBL" id="OWV33799.1"/>
    </source>
</evidence>
<dbReference type="InterPro" id="IPR001690">
    <property type="entry name" value="Autoind_synthase"/>
</dbReference>
<comment type="caution">
    <text evidence="7">The sequence shown here is derived from an EMBL/GenBank/DDBJ whole genome shotgun (WGS) entry which is preliminary data.</text>
</comment>
<keyword evidence="2 6" id="KW-0808">Transferase</keyword>
<keyword evidence="1 5" id="KW-0673">Quorum sensing</keyword>
<dbReference type="EC" id="2.3.1.184" evidence="6"/>
<comment type="catalytic activity">
    <reaction evidence="6">
        <text>a fatty acyl-[ACP] + S-adenosyl-L-methionine = an N-acyl-L-homoserine lactone + S-methyl-5'-thioadenosine + holo-[ACP] + H(+)</text>
        <dbReference type="Rhea" id="RHEA:10096"/>
        <dbReference type="Rhea" id="RHEA-COMP:9685"/>
        <dbReference type="Rhea" id="RHEA-COMP:14125"/>
        <dbReference type="ChEBI" id="CHEBI:15378"/>
        <dbReference type="ChEBI" id="CHEBI:17509"/>
        <dbReference type="ChEBI" id="CHEBI:55474"/>
        <dbReference type="ChEBI" id="CHEBI:59789"/>
        <dbReference type="ChEBI" id="CHEBI:64479"/>
        <dbReference type="ChEBI" id="CHEBI:138651"/>
        <dbReference type="EC" id="2.3.1.184"/>
    </reaction>
</comment>
<keyword evidence="8" id="KW-1185">Reference proteome</keyword>
<dbReference type="Pfam" id="PF00765">
    <property type="entry name" value="Autoind_synth"/>
    <property type="match status" value="1"/>
</dbReference>
<evidence type="ECO:0000256" key="3">
    <source>
        <dbReference type="ARBA" id="ARBA00022691"/>
    </source>
</evidence>
<dbReference type="Gene3D" id="3.40.630.30">
    <property type="match status" value="1"/>
</dbReference>
<gene>
    <name evidence="7" type="ORF">B5C34_10230</name>
</gene>
<dbReference type="Proteomes" id="UP000198462">
    <property type="component" value="Unassembled WGS sequence"/>
</dbReference>
<evidence type="ECO:0000256" key="6">
    <source>
        <dbReference type="RuleBase" id="RU361135"/>
    </source>
</evidence>
<dbReference type="PRINTS" id="PR01549">
    <property type="entry name" value="AUTOINDCRSYN"/>
</dbReference>
<dbReference type="GO" id="GO:0061579">
    <property type="term" value="F:N-acyl homoserine lactone synthase activity"/>
    <property type="evidence" value="ECO:0007669"/>
    <property type="project" value="UniProtKB-UniRule"/>
</dbReference>
<proteinExistence type="inferred from homology"/>
<dbReference type="PANTHER" id="PTHR39322">
    <property type="entry name" value="ACYL-HOMOSERINE-LACTONE SYNTHASE"/>
    <property type="match status" value="1"/>
</dbReference>
<evidence type="ECO:0000256" key="5">
    <source>
        <dbReference type="PROSITE-ProRule" id="PRU00533"/>
    </source>
</evidence>
<sequence>MQQSSGISGASLVDPALRAMFEARKRVFVDLLGWDVPVLDETFEIDQFDTPSAAYLVLTGENCEHRASARLLRSDGPHILRDLFPQLCTGPVPQDETFREITRFCIDPTLPRADRRGVRNQLVSALADFALSEGISGYSAVAPVPWFRQIAQFGWRCQQLGPNLFIDRQELVALRIDIDQDTRAQLANAGIYCRNPQPEAYGGMELAA</sequence>
<dbReference type="PROSITE" id="PS51187">
    <property type="entry name" value="AUTOINDUCER_SYNTH_2"/>
    <property type="match status" value="1"/>
</dbReference>
<organism evidence="7 8">
    <name type="scientific">Pacificimonas flava</name>
    <dbReference type="NCBI Taxonomy" id="1234595"/>
    <lineage>
        <taxon>Bacteria</taxon>
        <taxon>Pseudomonadati</taxon>
        <taxon>Pseudomonadota</taxon>
        <taxon>Alphaproteobacteria</taxon>
        <taxon>Sphingomonadales</taxon>
        <taxon>Sphingosinicellaceae</taxon>
        <taxon>Pacificimonas</taxon>
    </lineage>
</organism>
<dbReference type="AlphaFoldDB" id="A0A219B7N0"/>
<keyword evidence="4 5" id="KW-0071">Autoinducer synthesis</keyword>
<accession>A0A219B7N0</accession>
<protein>
    <recommendedName>
        <fullName evidence="6">Acyl-homoserine-lactone synthase</fullName>
        <ecNumber evidence="6">2.3.1.184</ecNumber>
    </recommendedName>
    <alternativeName>
        <fullName evidence="6">Autoinducer synthesis protein</fullName>
    </alternativeName>
</protein>
<dbReference type="PANTHER" id="PTHR39322:SF1">
    <property type="entry name" value="ISOVALERYL-HOMOSERINE LACTONE SYNTHASE"/>
    <property type="match status" value="1"/>
</dbReference>
<dbReference type="GO" id="GO:0007165">
    <property type="term" value="P:signal transduction"/>
    <property type="evidence" value="ECO:0007669"/>
    <property type="project" value="TreeGrafter"/>
</dbReference>
<reference evidence="8" key="1">
    <citation type="submission" date="2017-05" db="EMBL/GenBank/DDBJ databases">
        <authorList>
            <person name="Lin X."/>
        </authorList>
    </citation>
    <scope>NUCLEOTIDE SEQUENCE [LARGE SCALE GENOMIC DNA]</scope>
    <source>
        <strain evidence="8">JLT2012</strain>
    </source>
</reference>
<dbReference type="SUPFAM" id="SSF55729">
    <property type="entry name" value="Acyl-CoA N-acyltransferases (Nat)"/>
    <property type="match status" value="1"/>
</dbReference>
<dbReference type="EMBL" id="NFZT01000001">
    <property type="protein sequence ID" value="OWV33799.1"/>
    <property type="molecule type" value="Genomic_DNA"/>
</dbReference>
<evidence type="ECO:0000256" key="2">
    <source>
        <dbReference type="ARBA" id="ARBA00022679"/>
    </source>
</evidence>
<dbReference type="InterPro" id="IPR016181">
    <property type="entry name" value="Acyl_CoA_acyltransferase"/>
</dbReference>